<dbReference type="Pfam" id="PF01425">
    <property type="entry name" value="Amidase"/>
    <property type="match status" value="1"/>
</dbReference>
<evidence type="ECO:0000313" key="3">
    <source>
        <dbReference type="EMBL" id="SMH27306.1"/>
    </source>
</evidence>
<dbReference type="EMBL" id="FXBJ01000002">
    <property type="protein sequence ID" value="SMH27306.1"/>
    <property type="molecule type" value="Genomic_DNA"/>
</dbReference>
<accession>A0A1X7MTD6</accession>
<name>A0A1X7MTD6_9LACT</name>
<organism evidence="3 4">
    <name type="scientific">Carnobacterium iners</name>
    <dbReference type="NCBI Taxonomy" id="1073423"/>
    <lineage>
        <taxon>Bacteria</taxon>
        <taxon>Bacillati</taxon>
        <taxon>Bacillota</taxon>
        <taxon>Bacilli</taxon>
        <taxon>Lactobacillales</taxon>
        <taxon>Carnobacteriaceae</taxon>
        <taxon>Carnobacterium</taxon>
    </lineage>
</organism>
<dbReference type="GO" id="GO:0003824">
    <property type="term" value="F:catalytic activity"/>
    <property type="evidence" value="ECO:0007669"/>
    <property type="project" value="InterPro"/>
</dbReference>
<dbReference type="Gene3D" id="3.90.1300.10">
    <property type="entry name" value="Amidase signature (AS) domain"/>
    <property type="match status" value="1"/>
</dbReference>
<dbReference type="Proteomes" id="UP000193435">
    <property type="component" value="Unassembled WGS sequence"/>
</dbReference>
<reference evidence="3 4" key="1">
    <citation type="submission" date="2017-04" db="EMBL/GenBank/DDBJ databases">
        <authorList>
            <person name="Afonso C.L."/>
            <person name="Miller P.J."/>
            <person name="Scott M.A."/>
            <person name="Spackman E."/>
            <person name="Goraichik I."/>
            <person name="Dimitrov K.M."/>
            <person name="Suarez D.L."/>
            <person name="Swayne D.E."/>
        </authorList>
    </citation>
    <scope>NUCLEOTIDE SEQUENCE [LARGE SCALE GENOMIC DNA]</scope>
    <source>
        <strain evidence="3 4">LMG26642</strain>
    </source>
</reference>
<keyword evidence="4" id="KW-1185">Reference proteome</keyword>
<dbReference type="OrthoDB" id="9811471at2"/>
<gene>
    <name evidence="3" type="ORF">SAMN04488700_0604</name>
</gene>
<dbReference type="PANTHER" id="PTHR11895">
    <property type="entry name" value="TRANSAMIDASE"/>
    <property type="match status" value="1"/>
</dbReference>
<dbReference type="InterPro" id="IPR036928">
    <property type="entry name" value="AS_sf"/>
</dbReference>
<dbReference type="STRING" id="1073423.SAMN04488700_0604"/>
<sequence length="486" mass="52881">MKINRKNDGLALAKKLHDKKVTPFELVEEAFKKLEIENSKWNAVIHTRKEKALKEALNNDFSNTLFGGLPILVKGLGQDIAEEPSTSGSRLLKNYCAKQTGNFTKALEKAGFIVIGQTNTPEFGFKNITDPSLYGPTRNPWNGDYSPGGSSGGAAASIVSDMVQISGASDGGGSIRIPAAFSGLIGLKPTRGRTPIGPGSGRGWQGASISFALTKSIRDTAAMLDVLQTVQELAAFQTPLFEPGYLNSLQQSPSKKFKIAYSLASPVHSPVSLDAKKSVLKTVEWLRQKGYEVVESTPNIDGVSLMQSYYTMNAGETAAMMANLEKTFQRALTIDDMELMTWTLYNTGKSISAATYSNSLAAWDTAAETMAHFHETYDLYLTPTTADSAPLIDANLQTDEQIERMKQVTKLTEQEQQTLVWDMFSASLAITPFTQQANLTGQPAISLPVYLTEKGLPMGVQFTAPKGKEDWLLSIGYEIEKAGLFI</sequence>
<proteinExistence type="inferred from homology"/>
<dbReference type="AlphaFoldDB" id="A0A1X7MTD6"/>
<feature type="domain" description="Amidase" evidence="2">
    <location>
        <begin position="25"/>
        <end position="473"/>
    </location>
</feature>
<dbReference type="InterPro" id="IPR023631">
    <property type="entry name" value="Amidase_dom"/>
</dbReference>
<dbReference type="RefSeq" id="WP_085558885.1">
    <property type="nucleotide sequence ID" value="NZ_FOAH01000030.1"/>
</dbReference>
<evidence type="ECO:0000256" key="1">
    <source>
        <dbReference type="ARBA" id="ARBA00009199"/>
    </source>
</evidence>
<dbReference type="NCBIfam" id="NF005099">
    <property type="entry name" value="PRK06529.1"/>
    <property type="match status" value="1"/>
</dbReference>
<protein>
    <submittedName>
        <fullName evidence="3">Amidase</fullName>
    </submittedName>
</protein>
<evidence type="ECO:0000313" key="4">
    <source>
        <dbReference type="Proteomes" id="UP000193435"/>
    </source>
</evidence>
<evidence type="ECO:0000259" key="2">
    <source>
        <dbReference type="Pfam" id="PF01425"/>
    </source>
</evidence>
<dbReference type="PANTHER" id="PTHR11895:SF7">
    <property type="entry name" value="GLUTAMYL-TRNA(GLN) AMIDOTRANSFERASE SUBUNIT A, MITOCHONDRIAL"/>
    <property type="match status" value="1"/>
</dbReference>
<dbReference type="InterPro" id="IPR000120">
    <property type="entry name" value="Amidase"/>
</dbReference>
<comment type="similarity">
    <text evidence="1">Belongs to the amidase family.</text>
</comment>
<dbReference type="SUPFAM" id="SSF75304">
    <property type="entry name" value="Amidase signature (AS) enzymes"/>
    <property type="match status" value="1"/>
</dbReference>